<dbReference type="PANTHER" id="PTHR23132:SF23">
    <property type="entry name" value="D-ALANINE--D-ALANINE LIGASE B"/>
    <property type="match status" value="1"/>
</dbReference>
<dbReference type="FunFam" id="3.30.470.20:FF:000008">
    <property type="entry name" value="D-alanine--D-alanine ligase"/>
    <property type="match status" value="1"/>
</dbReference>
<dbReference type="GO" id="GO:0005524">
    <property type="term" value="F:ATP binding"/>
    <property type="evidence" value="ECO:0007669"/>
    <property type="project" value="UniProtKB-UniRule"/>
</dbReference>
<dbReference type="Gene3D" id="3.30.1490.20">
    <property type="entry name" value="ATP-grasp fold, A domain"/>
    <property type="match status" value="1"/>
</dbReference>
<keyword evidence="7 18" id="KW-0963">Cytoplasm</keyword>
<dbReference type="EC" id="6.3.2.4" evidence="6 18"/>
<comment type="cofactor">
    <cofactor evidence="20">
        <name>Mg(2+)</name>
        <dbReference type="ChEBI" id="CHEBI:18420"/>
    </cofactor>
    <cofactor evidence="20">
        <name>Mn(2+)</name>
        <dbReference type="ChEBI" id="CHEBI:29035"/>
    </cofactor>
    <text evidence="20">Binds 2 magnesium or manganese ions per subunit.</text>
</comment>
<evidence type="ECO:0000256" key="17">
    <source>
        <dbReference type="ARBA" id="ARBA00047614"/>
    </source>
</evidence>
<evidence type="ECO:0000313" key="24">
    <source>
        <dbReference type="Proteomes" id="UP000316688"/>
    </source>
</evidence>
<evidence type="ECO:0000256" key="9">
    <source>
        <dbReference type="ARBA" id="ARBA00022723"/>
    </source>
</evidence>
<dbReference type="PANTHER" id="PTHR23132">
    <property type="entry name" value="D-ALANINE--D-ALANINE LIGASE"/>
    <property type="match status" value="1"/>
</dbReference>
<evidence type="ECO:0000256" key="3">
    <source>
        <dbReference type="ARBA" id="ARBA00004496"/>
    </source>
</evidence>
<evidence type="ECO:0000256" key="8">
    <source>
        <dbReference type="ARBA" id="ARBA00022598"/>
    </source>
</evidence>
<evidence type="ECO:0000256" key="14">
    <source>
        <dbReference type="ARBA" id="ARBA00022984"/>
    </source>
</evidence>
<evidence type="ECO:0000256" key="13">
    <source>
        <dbReference type="ARBA" id="ARBA00022960"/>
    </source>
</evidence>
<keyword evidence="10 21" id="KW-0547">Nucleotide-binding</keyword>
<dbReference type="Proteomes" id="UP000316688">
    <property type="component" value="Unassembled WGS sequence"/>
</dbReference>
<comment type="pathway">
    <text evidence="4 18">Cell wall biogenesis; peptidoglycan biosynthesis.</text>
</comment>
<feature type="active site" evidence="19">
    <location>
        <position position="282"/>
    </location>
</feature>
<dbReference type="InterPro" id="IPR013815">
    <property type="entry name" value="ATP_grasp_subdomain_1"/>
</dbReference>
<evidence type="ECO:0000256" key="21">
    <source>
        <dbReference type="PROSITE-ProRule" id="PRU00409"/>
    </source>
</evidence>
<comment type="catalytic activity">
    <reaction evidence="17 18">
        <text>2 D-alanine + ATP = D-alanyl-D-alanine + ADP + phosphate + H(+)</text>
        <dbReference type="Rhea" id="RHEA:11224"/>
        <dbReference type="ChEBI" id="CHEBI:15378"/>
        <dbReference type="ChEBI" id="CHEBI:30616"/>
        <dbReference type="ChEBI" id="CHEBI:43474"/>
        <dbReference type="ChEBI" id="CHEBI:57416"/>
        <dbReference type="ChEBI" id="CHEBI:57822"/>
        <dbReference type="ChEBI" id="CHEBI:456216"/>
        <dbReference type="EC" id="6.3.2.4"/>
    </reaction>
</comment>
<reference evidence="23 24" key="1">
    <citation type="submission" date="2019-07" db="EMBL/GenBank/DDBJ databases">
        <title>Reclasification of Spiribacter aquaticus.</title>
        <authorList>
            <person name="Leon M.J."/>
            <person name="Sanchez-Porro C."/>
            <person name="Ventosa A."/>
        </authorList>
    </citation>
    <scope>NUCLEOTIDE SEQUENCE [LARGE SCALE GENOMIC DNA]</scope>
    <source>
        <strain evidence="23 24">SP30</strain>
    </source>
</reference>
<dbReference type="GO" id="GO:0046872">
    <property type="term" value="F:metal ion binding"/>
    <property type="evidence" value="ECO:0007669"/>
    <property type="project" value="UniProtKB-KW"/>
</dbReference>
<accession>A0A557RH26</accession>
<keyword evidence="11 21" id="KW-0067">ATP-binding</keyword>
<dbReference type="Gene3D" id="3.40.50.20">
    <property type="match status" value="1"/>
</dbReference>
<dbReference type="GO" id="GO:0005829">
    <property type="term" value="C:cytosol"/>
    <property type="evidence" value="ECO:0007669"/>
    <property type="project" value="TreeGrafter"/>
</dbReference>
<dbReference type="NCBIfam" id="TIGR01205">
    <property type="entry name" value="D_ala_D_alaTIGR"/>
    <property type="match status" value="1"/>
</dbReference>
<dbReference type="InterPro" id="IPR011095">
    <property type="entry name" value="Dala_Dala_lig_C"/>
</dbReference>
<dbReference type="GO" id="GO:0009252">
    <property type="term" value="P:peptidoglycan biosynthetic process"/>
    <property type="evidence" value="ECO:0007669"/>
    <property type="project" value="UniProtKB-UniRule"/>
</dbReference>
<keyword evidence="16 18" id="KW-0961">Cell wall biogenesis/degradation</keyword>
<evidence type="ECO:0000256" key="16">
    <source>
        <dbReference type="ARBA" id="ARBA00023316"/>
    </source>
</evidence>
<sequence length="313" mass="32929">MTLDAHLQGHDPGRVAVLMGGHSAEREISLASGGECLAALQAMGVEATAFDPAERPVAALADYDRAFIALHGPGGEDGVMQGALEAMGIPYTGSGVLASALGMDKLRSKCIWQAMELPTPAFRVLRHGDDPQAVVEALGLPLFVKPLREGSSMGTARVDRGADLAAAAEQARAFGGAALVERCIDGPEYTLALLADRDLPAIRIEVDEPFYDYRAKYQSESTRMVLPCGLDVAAEARMAQLARRAFAAIGACGWGRVDVMADSEGGLWLLEVNTIPGMTDHSLVPAAAASAGIGMHELVARILLTSWRHGDGQ</sequence>
<keyword evidence="8 18" id="KW-0436">Ligase</keyword>
<evidence type="ECO:0000259" key="22">
    <source>
        <dbReference type="PROSITE" id="PS50975"/>
    </source>
</evidence>
<dbReference type="PROSITE" id="PS00843">
    <property type="entry name" value="DALA_DALA_LIGASE_1"/>
    <property type="match status" value="1"/>
</dbReference>
<keyword evidence="13 18" id="KW-0133">Cell shape</keyword>
<feature type="active site" evidence="19">
    <location>
        <position position="151"/>
    </location>
</feature>
<dbReference type="EMBL" id="VMKP01000003">
    <property type="protein sequence ID" value="TVO64462.1"/>
    <property type="molecule type" value="Genomic_DNA"/>
</dbReference>
<dbReference type="InterPro" id="IPR011127">
    <property type="entry name" value="Dala_Dala_lig_N"/>
</dbReference>
<dbReference type="InterPro" id="IPR000291">
    <property type="entry name" value="D-Ala_lig_Van_CS"/>
</dbReference>
<evidence type="ECO:0000313" key="23">
    <source>
        <dbReference type="EMBL" id="TVO64462.1"/>
    </source>
</evidence>
<dbReference type="InterPro" id="IPR011761">
    <property type="entry name" value="ATP-grasp"/>
</dbReference>
<keyword evidence="14 18" id="KW-0573">Peptidoglycan synthesis</keyword>
<feature type="binding site" evidence="20">
    <location>
        <position position="271"/>
    </location>
    <ligand>
        <name>Mg(2+)</name>
        <dbReference type="ChEBI" id="CHEBI:18420"/>
        <label>1</label>
    </ligand>
</feature>
<evidence type="ECO:0000256" key="5">
    <source>
        <dbReference type="ARBA" id="ARBA00010871"/>
    </source>
</evidence>
<dbReference type="InterPro" id="IPR016185">
    <property type="entry name" value="PreATP-grasp_dom_sf"/>
</dbReference>
<name>A0A557RH26_9GAMM</name>
<comment type="similarity">
    <text evidence="5 18">Belongs to the D-alanine--D-alanine ligase family.</text>
</comment>
<dbReference type="PROSITE" id="PS00844">
    <property type="entry name" value="DALA_DALA_LIGASE_2"/>
    <property type="match status" value="1"/>
</dbReference>
<evidence type="ECO:0000256" key="4">
    <source>
        <dbReference type="ARBA" id="ARBA00004752"/>
    </source>
</evidence>
<keyword evidence="15 20" id="KW-0464">Manganese</keyword>
<comment type="function">
    <text evidence="2 18">Cell wall formation.</text>
</comment>
<feature type="domain" description="ATP-grasp" evidence="22">
    <location>
        <begin position="109"/>
        <end position="304"/>
    </location>
</feature>
<dbReference type="GO" id="GO:0008716">
    <property type="term" value="F:D-alanine-D-alanine ligase activity"/>
    <property type="evidence" value="ECO:0007669"/>
    <property type="project" value="UniProtKB-UniRule"/>
</dbReference>
<proteinExistence type="inferred from homology"/>
<dbReference type="GO" id="GO:0071555">
    <property type="term" value="P:cell wall organization"/>
    <property type="evidence" value="ECO:0007669"/>
    <property type="project" value="UniProtKB-KW"/>
</dbReference>
<evidence type="ECO:0000256" key="15">
    <source>
        <dbReference type="ARBA" id="ARBA00023211"/>
    </source>
</evidence>
<feature type="binding site" evidence="20">
    <location>
        <position position="258"/>
    </location>
    <ligand>
        <name>Mg(2+)</name>
        <dbReference type="ChEBI" id="CHEBI:18420"/>
        <label>1</label>
    </ligand>
</feature>
<dbReference type="Gene3D" id="3.30.470.20">
    <property type="entry name" value="ATP-grasp fold, B domain"/>
    <property type="match status" value="1"/>
</dbReference>
<evidence type="ECO:0000256" key="20">
    <source>
        <dbReference type="PIRSR" id="PIRSR039102-3"/>
    </source>
</evidence>
<evidence type="ECO:0000256" key="2">
    <source>
        <dbReference type="ARBA" id="ARBA00003921"/>
    </source>
</evidence>
<dbReference type="RefSeq" id="WP_144348043.1">
    <property type="nucleotide sequence ID" value="NZ_VMKP01000003.1"/>
</dbReference>
<evidence type="ECO:0000256" key="10">
    <source>
        <dbReference type="ARBA" id="ARBA00022741"/>
    </source>
</evidence>
<evidence type="ECO:0000256" key="6">
    <source>
        <dbReference type="ARBA" id="ARBA00012216"/>
    </source>
</evidence>
<dbReference type="HAMAP" id="MF_00047">
    <property type="entry name" value="Dala_Dala_lig"/>
    <property type="match status" value="1"/>
</dbReference>
<keyword evidence="9 20" id="KW-0479">Metal-binding</keyword>
<dbReference type="Pfam" id="PF01820">
    <property type="entry name" value="Dala_Dala_lig_N"/>
    <property type="match status" value="1"/>
</dbReference>
<dbReference type="PIRSF" id="PIRSF039102">
    <property type="entry name" value="Ddl/VanB"/>
    <property type="match status" value="1"/>
</dbReference>
<dbReference type="NCBIfam" id="NF002378">
    <property type="entry name" value="PRK01372.1"/>
    <property type="match status" value="1"/>
</dbReference>
<dbReference type="AlphaFoldDB" id="A0A557RH26"/>
<evidence type="ECO:0000256" key="18">
    <source>
        <dbReference type="HAMAP-Rule" id="MF_00047"/>
    </source>
</evidence>
<keyword evidence="12 20" id="KW-0460">Magnesium</keyword>
<feature type="binding site" evidence="20">
    <location>
        <position position="273"/>
    </location>
    <ligand>
        <name>Mg(2+)</name>
        <dbReference type="ChEBI" id="CHEBI:18420"/>
        <label>2</label>
    </ligand>
</feature>
<evidence type="ECO:0000256" key="7">
    <source>
        <dbReference type="ARBA" id="ARBA00022490"/>
    </source>
</evidence>
<dbReference type="InterPro" id="IPR005905">
    <property type="entry name" value="D_ala_D_ala"/>
</dbReference>
<dbReference type="UniPathway" id="UPA00219"/>
<gene>
    <name evidence="18" type="primary">ddl</name>
    <name evidence="23" type="ORF">FPL11_07335</name>
</gene>
<comment type="caution">
    <text evidence="23">The sequence shown here is derived from an EMBL/GenBank/DDBJ whole genome shotgun (WGS) entry which is preliminary data.</text>
</comment>
<evidence type="ECO:0000256" key="11">
    <source>
        <dbReference type="ARBA" id="ARBA00022840"/>
    </source>
</evidence>
<protein>
    <recommendedName>
        <fullName evidence="6 18">D-alanine--D-alanine ligase</fullName>
        <ecNumber evidence="6 18">6.3.2.4</ecNumber>
    </recommendedName>
    <alternativeName>
        <fullName evidence="18">D-Ala-D-Ala ligase</fullName>
    </alternativeName>
    <alternativeName>
        <fullName evidence="18">D-alanylalanine synthetase</fullName>
    </alternativeName>
</protein>
<dbReference type="SUPFAM" id="SSF52440">
    <property type="entry name" value="PreATP-grasp domain"/>
    <property type="match status" value="1"/>
</dbReference>
<dbReference type="SUPFAM" id="SSF56059">
    <property type="entry name" value="Glutathione synthetase ATP-binding domain-like"/>
    <property type="match status" value="1"/>
</dbReference>
<dbReference type="GO" id="GO:0008360">
    <property type="term" value="P:regulation of cell shape"/>
    <property type="evidence" value="ECO:0007669"/>
    <property type="project" value="UniProtKB-KW"/>
</dbReference>
<dbReference type="Pfam" id="PF07478">
    <property type="entry name" value="Dala_Dala_lig_C"/>
    <property type="match status" value="1"/>
</dbReference>
<evidence type="ECO:0000256" key="12">
    <source>
        <dbReference type="ARBA" id="ARBA00022842"/>
    </source>
</evidence>
<keyword evidence="24" id="KW-1185">Reference proteome</keyword>
<feature type="binding site" evidence="20">
    <location>
        <position position="271"/>
    </location>
    <ligand>
        <name>Mg(2+)</name>
        <dbReference type="ChEBI" id="CHEBI:18420"/>
        <label>2</label>
    </ligand>
</feature>
<organism evidence="23 24">
    <name type="scientific">Spiribacter aquaticus</name>
    <dbReference type="NCBI Taxonomy" id="1935996"/>
    <lineage>
        <taxon>Bacteria</taxon>
        <taxon>Pseudomonadati</taxon>
        <taxon>Pseudomonadota</taxon>
        <taxon>Gammaproteobacteria</taxon>
        <taxon>Chromatiales</taxon>
        <taxon>Ectothiorhodospiraceae</taxon>
        <taxon>Spiribacter</taxon>
    </lineage>
</organism>
<comment type="cofactor">
    <cofactor evidence="1">
        <name>Mn(2+)</name>
        <dbReference type="ChEBI" id="CHEBI:29035"/>
    </cofactor>
</comment>
<evidence type="ECO:0000256" key="1">
    <source>
        <dbReference type="ARBA" id="ARBA00001936"/>
    </source>
</evidence>
<comment type="subcellular location">
    <subcellularLocation>
        <location evidence="3 18">Cytoplasm</location>
    </subcellularLocation>
</comment>
<dbReference type="PROSITE" id="PS50975">
    <property type="entry name" value="ATP_GRASP"/>
    <property type="match status" value="1"/>
</dbReference>
<feature type="active site" evidence="19">
    <location>
        <position position="25"/>
    </location>
</feature>
<evidence type="ECO:0000256" key="19">
    <source>
        <dbReference type="PIRSR" id="PIRSR039102-1"/>
    </source>
</evidence>